<dbReference type="Proteomes" id="UP000005631">
    <property type="component" value="Chromosome"/>
</dbReference>
<name>G8R4X8_OWEHD</name>
<dbReference type="STRING" id="926562.Oweho_3341"/>
<keyword evidence="2" id="KW-1185">Reference proteome</keyword>
<dbReference type="PROSITE" id="PS51257">
    <property type="entry name" value="PROKAR_LIPOPROTEIN"/>
    <property type="match status" value="1"/>
</dbReference>
<sequence length="294" mass="33842">MMKFRNIVGLGVLLILLFACEHKRDESENPFDVNEEVDTSKVKLKDATIEGLHQNVFSVRCANPTCHDGSFEPDFRTVQSTYSSLVYHPVTKNDDQGSFTYRVVPGNADESWIMRRVTVEDVLGRMPLYAEPLTTQEIEALKYWINDGARDMQGNLPDLPNVQPAVHGYQIQDLQQNRVDTIRVNGWGSAVILQANTDYDYYFYITDDNTLTENLQNQKIEFSYDRDNWTPFHQITPTKLWTDITKATFNTSAFQANTTVYLRYFVEDDQGGKTETPEDGSPYWLKDNYSIIVQ</sequence>
<accession>G8R4X8</accession>
<dbReference type="HOGENOM" id="CLU_946082_0_0_10"/>
<evidence type="ECO:0000313" key="2">
    <source>
        <dbReference type="Proteomes" id="UP000005631"/>
    </source>
</evidence>
<dbReference type="OrthoDB" id="1450284at2"/>
<reference evidence="1 2" key="1">
    <citation type="journal article" date="2012" name="Stand. Genomic Sci.">
        <title>Genome sequence of the orange-pigmented seawater bacterium Owenweeksia hongkongensis type strain (UST20020801(T)).</title>
        <authorList>
            <person name="Riedel T."/>
            <person name="Held B."/>
            <person name="Nolan M."/>
            <person name="Lucas S."/>
            <person name="Lapidus A."/>
            <person name="Tice H."/>
            <person name="Del Rio T.G."/>
            <person name="Cheng J.F."/>
            <person name="Han C."/>
            <person name="Tapia R."/>
            <person name="Goodwin L.A."/>
            <person name="Pitluck S."/>
            <person name="Liolios K."/>
            <person name="Mavromatis K."/>
            <person name="Pagani I."/>
            <person name="Ivanova N."/>
            <person name="Mikhailova N."/>
            <person name="Pati A."/>
            <person name="Chen A."/>
            <person name="Palaniappan K."/>
            <person name="Rohde M."/>
            <person name="Tindall B.J."/>
            <person name="Detter J.C."/>
            <person name="Goker M."/>
            <person name="Woyke T."/>
            <person name="Bristow J."/>
            <person name="Eisen J.A."/>
            <person name="Markowitz V."/>
            <person name="Hugenholtz P."/>
            <person name="Klenk H.P."/>
            <person name="Kyrpides N.C."/>
        </authorList>
    </citation>
    <scope>NUCLEOTIDE SEQUENCE</scope>
    <source>
        <strain evidence="2">DSM 17368 / JCM 12287 / NRRL B-23963</strain>
    </source>
</reference>
<dbReference type="KEGG" id="oho:Oweho_3341"/>
<dbReference type="RefSeq" id="WP_014203639.1">
    <property type="nucleotide sequence ID" value="NC_016599.1"/>
</dbReference>
<evidence type="ECO:0008006" key="3">
    <source>
        <dbReference type="Google" id="ProtNLM"/>
    </source>
</evidence>
<dbReference type="AlphaFoldDB" id="G8R4X8"/>
<evidence type="ECO:0000313" key="1">
    <source>
        <dbReference type="EMBL" id="AEV34292.1"/>
    </source>
</evidence>
<proteinExistence type="predicted"/>
<organism evidence="1 2">
    <name type="scientific">Owenweeksia hongkongensis (strain DSM 17368 / CIP 108786 / JCM 12287 / NRRL B-23963 / UST20020801)</name>
    <dbReference type="NCBI Taxonomy" id="926562"/>
    <lineage>
        <taxon>Bacteria</taxon>
        <taxon>Pseudomonadati</taxon>
        <taxon>Bacteroidota</taxon>
        <taxon>Flavobacteriia</taxon>
        <taxon>Flavobacteriales</taxon>
        <taxon>Owenweeksiaceae</taxon>
        <taxon>Owenweeksia</taxon>
    </lineage>
</organism>
<dbReference type="EMBL" id="CP003156">
    <property type="protein sequence ID" value="AEV34292.1"/>
    <property type="molecule type" value="Genomic_DNA"/>
</dbReference>
<protein>
    <recommendedName>
        <fullName evidence="3">Cytochrome c domain-containing protein</fullName>
    </recommendedName>
</protein>
<gene>
    <name evidence="1" type="ordered locus">Oweho_3341</name>
</gene>